<dbReference type="SUPFAM" id="SSF63829">
    <property type="entry name" value="Calcium-dependent phosphotriesterase"/>
    <property type="match status" value="3"/>
</dbReference>
<evidence type="ECO:0000313" key="12">
    <source>
        <dbReference type="Proteomes" id="UP001500936"/>
    </source>
</evidence>
<dbReference type="PANTHER" id="PTHR43547">
    <property type="entry name" value="TWO-COMPONENT HISTIDINE KINASE"/>
    <property type="match status" value="1"/>
</dbReference>
<dbReference type="EC" id="2.7.13.3" evidence="2"/>
<evidence type="ECO:0000256" key="2">
    <source>
        <dbReference type="ARBA" id="ARBA00012438"/>
    </source>
</evidence>
<reference evidence="12" key="1">
    <citation type="journal article" date="2019" name="Int. J. Syst. Evol. Microbiol.">
        <title>The Global Catalogue of Microorganisms (GCM) 10K type strain sequencing project: providing services to taxonomists for standard genome sequencing and annotation.</title>
        <authorList>
            <consortium name="The Broad Institute Genomics Platform"/>
            <consortium name="The Broad Institute Genome Sequencing Center for Infectious Disease"/>
            <person name="Wu L."/>
            <person name="Ma J."/>
        </authorList>
    </citation>
    <scope>NUCLEOTIDE SEQUENCE [LARGE SCALE GENOMIC DNA]</scope>
    <source>
        <strain evidence="12">JCM 17925</strain>
    </source>
</reference>
<dbReference type="SMART" id="SM00388">
    <property type="entry name" value="HisKA"/>
    <property type="match status" value="1"/>
</dbReference>
<keyword evidence="3 7" id="KW-0597">Phosphoprotein</keyword>
<dbReference type="GO" id="GO:0016301">
    <property type="term" value="F:kinase activity"/>
    <property type="evidence" value="ECO:0007669"/>
    <property type="project" value="UniProtKB-KW"/>
</dbReference>
<dbReference type="SUPFAM" id="SSF47384">
    <property type="entry name" value="Homodimeric domain of signal transducing histidine kinase"/>
    <property type="match status" value="1"/>
</dbReference>
<keyword evidence="4" id="KW-0805">Transcription regulation</keyword>
<dbReference type="Gene3D" id="3.30.565.10">
    <property type="entry name" value="Histidine kinase-like ATPase, C-terminal domain"/>
    <property type="match status" value="1"/>
</dbReference>
<dbReference type="Gene3D" id="2.60.40.10">
    <property type="entry name" value="Immunoglobulins"/>
    <property type="match status" value="1"/>
</dbReference>
<dbReference type="Pfam" id="PF00072">
    <property type="entry name" value="Response_reg"/>
    <property type="match status" value="1"/>
</dbReference>
<dbReference type="SMART" id="SM00448">
    <property type="entry name" value="REC"/>
    <property type="match status" value="1"/>
</dbReference>
<keyword evidence="12" id="KW-1185">Reference proteome</keyword>
<keyword evidence="5" id="KW-0238">DNA-binding</keyword>
<dbReference type="PROSITE" id="PS00041">
    <property type="entry name" value="HTH_ARAC_FAMILY_1"/>
    <property type="match status" value="1"/>
</dbReference>
<comment type="catalytic activity">
    <reaction evidence="1">
        <text>ATP + protein L-histidine = ADP + protein N-phospho-L-histidine.</text>
        <dbReference type="EC" id="2.7.13.3"/>
    </reaction>
</comment>
<dbReference type="Pfam" id="PF07495">
    <property type="entry name" value="Y_Y_Y"/>
    <property type="match status" value="1"/>
</dbReference>
<dbReference type="PROSITE" id="PS50110">
    <property type="entry name" value="RESPONSE_REGULATORY"/>
    <property type="match status" value="1"/>
</dbReference>
<evidence type="ECO:0000259" key="9">
    <source>
        <dbReference type="PROSITE" id="PS50109"/>
    </source>
</evidence>
<dbReference type="Pfam" id="PF07494">
    <property type="entry name" value="Reg_prop"/>
    <property type="match status" value="2"/>
</dbReference>
<dbReference type="InterPro" id="IPR036890">
    <property type="entry name" value="HATPase_C_sf"/>
</dbReference>
<dbReference type="InterPro" id="IPR011123">
    <property type="entry name" value="Y_Y_Y"/>
</dbReference>
<dbReference type="PRINTS" id="PR00344">
    <property type="entry name" value="BCTRLSENSOR"/>
</dbReference>
<gene>
    <name evidence="11" type="ORF">GCM10023187_32290</name>
</gene>
<dbReference type="Gene3D" id="1.10.10.60">
    <property type="entry name" value="Homeodomain-like"/>
    <property type="match status" value="2"/>
</dbReference>
<sequence length="1390" mass="155630">MLAQAQPGGSPYAVSVQRYGVEQGLAHREVNAILQDRQGFMWFATKGGLSRFDGKTFTTYNQERNGFAFDDIQFMAQDADGKLWLMGMQKPPWEVMIFDPQTERATTFQQQFGQRLPVQQWSKSLQVVASPQGTIFLSGGETPAVLLSYHPRTGLRRVVLPRANTLSVVHATNHNTVWAIVDDHLMAELTPDGQVRRQYDHPDILLSSTMGCSNPTTPFFYVEKPGSPPFPFRAIYSIDEQGNRHQYANELLGDATQYRVPIPIYLESTGLIWENARLIDPRKGVVLDLAKQGYTRIGGRGAIYTDRAGQIWLANHYGVSQVKLAPSRFRRLFYNPGDSEETPAIRGIRVIGNHLYVNKEGKGLYKADKSGKQVDPIYTRPNYAAMYALAQDRQGRLYAGANGHLLRADSAGSRSSVRLSPVDNQYNLWTLYAYSDTHLLGGCERGLRLIDAGTGRLSVFTHYNAFPELAEAHVLHIAPDRQGTLWVCANTGLYTVDPRRGITARYWSGGKGPYHLPADNIQHVYQDPNGLYWLATANRGLVCWDRAGGQSRTIRRADGLSNDNIYAVYADRRGDLWLSSDYGIMRFDPRSQTTRTYLVEEGITNVEFNRIAHFQDIDGRIYFGGLNGITSFDPRDFENEKQPERPPLYLTAFRQLDPAQGKMVDKTAEVQQSGRIRIPPGDAVSVLEVAFLNFDDANRNVYAYQVVGLDEGWVTQPEPTLRLTKLPYGDYQLQVRAQAANGQWSANTLQFALTVARPFYLRTWFLMLLGTLAVAGVWGWARRRNWVYRQEQQRLQTQIRLATARIEQDKQTIARQAEALQELDQAKSRFFANISHEFRTPLTVILGMAGELKGEVPPQRLGQVAELIESNGRNLLRLINQILDLSKLEAGEMGLKLERTDLVPFTAYVVESFHSLARQKGISLQTVLEPVTYEADIDKDKLQDVLANLLTNAVKFTPKGGQVTCQVRVEPDRNALLPAGYHQELTPATHLDGPWLQLRVSDSGPGIPPAGLPRIFDRFYRQSDHPGENQATVQAEGTGIGLAFVRELVSLMHGGLAVWSRPGEGSVFVVSLPLLRTDGQAGVSAGPEVFLNNVPAHTRQNPERLVVSPDRNAWIETVTEEVDDRPLLLLVEDNDDVAAYIQTCVQADYQVMHAGNGQAGIDAALEHIPDLIVSDVMMPVKDGFALCDTLKNDERTSHIPIVLLTARAAVGDRIAGLRRGADHYLVKPFQREELLVVLSNLLQTRRLLQLYYSQVALAPALSAARQPADTNPMELAGEQTENFFIRRLRSTLDVRLGDSELTVEEICQTMGMSRSGLHGKLRALTGMSLSRYLRTLRLRRAQDLLSRTALTVSEVAYAVGFEDPKYFSRVFLEEYGETPGSFRQKNENRT</sequence>
<evidence type="ECO:0000259" key="10">
    <source>
        <dbReference type="PROSITE" id="PS50110"/>
    </source>
</evidence>
<dbReference type="CDD" id="cd17574">
    <property type="entry name" value="REC_OmpR"/>
    <property type="match status" value="1"/>
</dbReference>
<feature type="domain" description="Histidine kinase" evidence="9">
    <location>
        <begin position="833"/>
        <end position="1076"/>
    </location>
</feature>
<accession>A0ABP8KKF8</accession>
<keyword evidence="6" id="KW-0804">Transcription</keyword>
<dbReference type="Gene3D" id="3.40.50.2300">
    <property type="match status" value="1"/>
</dbReference>
<keyword evidence="11" id="KW-0808">Transferase</keyword>
<dbReference type="PROSITE" id="PS50109">
    <property type="entry name" value="HIS_KIN"/>
    <property type="match status" value="1"/>
</dbReference>
<dbReference type="EMBL" id="BAABHB010000006">
    <property type="protein sequence ID" value="GAA4409262.1"/>
    <property type="molecule type" value="Genomic_DNA"/>
</dbReference>
<name>A0ABP8KKF8_9BACT</name>
<feature type="modified residue" description="4-aspartylphosphate" evidence="7">
    <location>
        <position position="1175"/>
    </location>
</feature>
<feature type="domain" description="HTH araC/xylS-type" evidence="8">
    <location>
        <begin position="1286"/>
        <end position="1385"/>
    </location>
</feature>
<evidence type="ECO:0000256" key="5">
    <source>
        <dbReference type="ARBA" id="ARBA00023125"/>
    </source>
</evidence>
<dbReference type="InterPro" id="IPR005467">
    <property type="entry name" value="His_kinase_dom"/>
</dbReference>
<dbReference type="SMART" id="SM00342">
    <property type="entry name" value="HTH_ARAC"/>
    <property type="match status" value="1"/>
</dbReference>
<feature type="domain" description="Response regulatory" evidence="10">
    <location>
        <begin position="1127"/>
        <end position="1242"/>
    </location>
</feature>
<dbReference type="Gene3D" id="1.10.287.130">
    <property type="match status" value="1"/>
</dbReference>
<dbReference type="InterPro" id="IPR009057">
    <property type="entry name" value="Homeodomain-like_sf"/>
</dbReference>
<dbReference type="RefSeq" id="WP_345268867.1">
    <property type="nucleotide sequence ID" value="NZ_BAABHB010000006.1"/>
</dbReference>
<evidence type="ECO:0000256" key="7">
    <source>
        <dbReference type="PROSITE-ProRule" id="PRU00169"/>
    </source>
</evidence>
<dbReference type="InterPro" id="IPR003594">
    <property type="entry name" value="HATPase_dom"/>
</dbReference>
<dbReference type="InterPro" id="IPR004358">
    <property type="entry name" value="Sig_transdc_His_kin-like_C"/>
</dbReference>
<dbReference type="SUPFAM" id="SSF46689">
    <property type="entry name" value="Homeodomain-like"/>
    <property type="match status" value="1"/>
</dbReference>
<dbReference type="SMART" id="SM00387">
    <property type="entry name" value="HATPase_c"/>
    <property type="match status" value="1"/>
</dbReference>
<dbReference type="InterPro" id="IPR011110">
    <property type="entry name" value="Reg_prop"/>
</dbReference>
<dbReference type="PROSITE" id="PS01124">
    <property type="entry name" value="HTH_ARAC_FAMILY_2"/>
    <property type="match status" value="1"/>
</dbReference>
<evidence type="ECO:0000256" key="1">
    <source>
        <dbReference type="ARBA" id="ARBA00000085"/>
    </source>
</evidence>
<dbReference type="InterPro" id="IPR001789">
    <property type="entry name" value="Sig_transdc_resp-reg_receiver"/>
</dbReference>
<dbReference type="Pfam" id="PF02518">
    <property type="entry name" value="HATPase_c"/>
    <property type="match status" value="1"/>
</dbReference>
<protein>
    <recommendedName>
        <fullName evidence="2">histidine kinase</fullName>
        <ecNumber evidence="2">2.7.13.3</ecNumber>
    </recommendedName>
</protein>
<dbReference type="InterPro" id="IPR036097">
    <property type="entry name" value="HisK_dim/P_sf"/>
</dbReference>
<dbReference type="CDD" id="cd00082">
    <property type="entry name" value="HisKA"/>
    <property type="match status" value="1"/>
</dbReference>
<dbReference type="InterPro" id="IPR018060">
    <property type="entry name" value="HTH_AraC"/>
</dbReference>
<dbReference type="Proteomes" id="UP001500936">
    <property type="component" value="Unassembled WGS sequence"/>
</dbReference>
<evidence type="ECO:0000313" key="11">
    <source>
        <dbReference type="EMBL" id="GAA4409262.1"/>
    </source>
</evidence>
<keyword evidence="11" id="KW-0418">Kinase</keyword>
<evidence type="ECO:0000259" key="8">
    <source>
        <dbReference type="PROSITE" id="PS01124"/>
    </source>
</evidence>
<comment type="caution">
    <text evidence="11">The sequence shown here is derived from an EMBL/GenBank/DDBJ whole genome shotgun (WGS) entry which is preliminary data.</text>
</comment>
<dbReference type="Pfam" id="PF12833">
    <property type="entry name" value="HTH_18"/>
    <property type="match status" value="1"/>
</dbReference>
<dbReference type="Pfam" id="PF00512">
    <property type="entry name" value="HisKA"/>
    <property type="match status" value="1"/>
</dbReference>
<dbReference type="PANTHER" id="PTHR43547:SF2">
    <property type="entry name" value="HYBRID SIGNAL TRANSDUCTION HISTIDINE KINASE C"/>
    <property type="match status" value="1"/>
</dbReference>
<dbReference type="Gene3D" id="2.130.10.10">
    <property type="entry name" value="YVTN repeat-like/Quinoprotein amine dehydrogenase"/>
    <property type="match status" value="3"/>
</dbReference>
<dbReference type="InterPro" id="IPR011006">
    <property type="entry name" value="CheY-like_superfamily"/>
</dbReference>
<evidence type="ECO:0000256" key="4">
    <source>
        <dbReference type="ARBA" id="ARBA00023015"/>
    </source>
</evidence>
<dbReference type="SUPFAM" id="SSF52172">
    <property type="entry name" value="CheY-like"/>
    <property type="match status" value="1"/>
</dbReference>
<dbReference type="InterPro" id="IPR003661">
    <property type="entry name" value="HisK_dim/P_dom"/>
</dbReference>
<organism evidence="11 12">
    <name type="scientific">Nibrella viscosa</name>
    <dbReference type="NCBI Taxonomy" id="1084524"/>
    <lineage>
        <taxon>Bacteria</taxon>
        <taxon>Pseudomonadati</taxon>
        <taxon>Bacteroidota</taxon>
        <taxon>Cytophagia</taxon>
        <taxon>Cytophagales</taxon>
        <taxon>Spirosomataceae</taxon>
        <taxon>Nibrella</taxon>
    </lineage>
</organism>
<dbReference type="InterPro" id="IPR015943">
    <property type="entry name" value="WD40/YVTN_repeat-like_dom_sf"/>
</dbReference>
<dbReference type="SUPFAM" id="SSF55874">
    <property type="entry name" value="ATPase domain of HSP90 chaperone/DNA topoisomerase II/histidine kinase"/>
    <property type="match status" value="1"/>
</dbReference>
<dbReference type="InterPro" id="IPR018062">
    <property type="entry name" value="HTH_AraC-typ_CS"/>
</dbReference>
<evidence type="ECO:0000256" key="6">
    <source>
        <dbReference type="ARBA" id="ARBA00023163"/>
    </source>
</evidence>
<evidence type="ECO:0000256" key="3">
    <source>
        <dbReference type="ARBA" id="ARBA00022553"/>
    </source>
</evidence>
<dbReference type="InterPro" id="IPR013783">
    <property type="entry name" value="Ig-like_fold"/>
</dbReference>
<proteinExistence type="predicted"/>